<evidence type="ECO:0000256" key="1">
    <source>
        <dbReference type="ARBA" id="ARBA00004651"/>
    </source>
</evidence>
<organism evidence="8 9">
    <name type="scientific">Trichonephila inaurata madagascariensis</name>
    <dbReference type="NCBI Taxonomy" id="2747483"/>
    <lineage>
        <taxon>Eukaryota</taxon>
        <taxon>Metazoa</taxon>
        <taxon>Ecdysozoa</taxon>
        <taxon>Arthropoda</taxon>
        <taxon>Chelicerata</taxon>
        <taxon>Arachnida</taxon>
        <taxon>Araneae</taxon>
        <taxon>Araneomorphae</taxon>
        <taxon>Entelegynae</taxon>
        <taxon>Araneoidea</taxon>
        <taxon>Nephilidae</taxon>
        <taxon>Trichonephila</taxon>
        <taxon>Trichonephila inaurata</taxon>
    </lineage>
</organism>
<evidence type="ECO:0000256" key="6">
    <source>
        <dbReference type="SAM" id="Phobius"/>
    </source>
</evidence>
<evidence type="ECO:0000313" key="8">
    <source>
        <dbReference type="EMBL" id="GFY70651.1"/>
    </source>
</evidence>
<keyword evidence="4 6" id="KW-1133">Transmembrane helix</keyword>
<keyword evidence="5 6" id="KW-0472">Membrane</keyword>
<keyword evidence="3 6" id="KW-0812">Transmembrane</keyword>
<dbReference type="AlphaFoldDB" id="A0A8X6YGM1"/>
<evidence type="ECO:0000313" key="9">
    <source>
        <dbReference type="Proteomes" id="UP000886998"/>
    </source>
</evidence>
<dbReference type="OrthoDB" id="6436252at2759"/>
<feature type="transmembrane region" description="Helical" evidence="6">
    <location>
        <begin position="97"/>
        <end position="115"/>
    </location>
</feature>
<accession>A0A8X6YGM1</accession>
<keyword evidence="2" id="KW-1003">Cell membrane</keyword>
<evidence type="ECO:0008006" key="10">
    <source>
        <dbReference type="Google" id="ProtNLM"/>
    </source>
</evidence>
<dbReference type="InterPro" id="IPR013604">
    <property type="entry name" value="7TM_chemorcpt"/>
</dbReference>
<gene>
    <name evidence="8" type="primary">AVEN_56834_1</name>
    <name evidence="7" type="ORF">TNIN_306721</name>
    <name evidence="8" type="ORF">TNIN_321011</name>
</gene>
<dbReference type="EMBL" id="BMAV01004222">
    <property type="protein sequence ID" value="GFY44409.1"/>
    <property type="molecule type" value="Genomic_DNA"/>
</dbReference>
<dbReference type="Proteomes" id="UP000886998">
    <property type="component" value="Unassembled WGS sequence"/>
</dbReference>
<comment type="subcellular location">
    <subcellularLocation>
        <location evidence="1">Cell membrane</location>
        <topology evidence="1">Multi-pass membrane protein</topology>
    </subcellularLocation>
</comment>
<reference evidence="8" key="1">
    <citation type="submission" date="2020-08" db="EMBL/GenBank/DDBJ databases">
        <title>Multicomponent nature underlies the extraordinary mechanical properties of spider dragline silk.</title>
        <authorList>
            <person name="Kono N."/>
            <person name="Nakamura H."/>
            <person name="Mori M."/>
            <person name="Yoshida Y."/>
            <person name="Ohtoshi R."/>
            <person name="Malay A.D."/>
            <person name="Moran D.A.P."/>
            <person name="Tomita M."/>
            <person name="Numata K."/>
            <person name="Arakawa K."/>
        </authorList>
    </citation>
    <scope>NUCLEOTIDE SEQUENCE</scope>
</reference>
<evidence type="ECO:0000256" key="2">
    <source>
        <dbReference type="ARBA" id="ARBA00022475"/>
    </source>
</evidence>
<dbReference type="GO" id="GO:0005886">
    <property type="term" value="C:plasma membrane"/>
    <property type="evidence" value="ECO:0007669"/>
    <property type="project" value="UniProtKB-SubCell"/>
</dbReference>
<proteinExistence type="predicted"/>
<keyword evidence="9" id="KW-1185">Reference proteome</keyword>
<dbReference type="EMBL" id="BMAV01018363">
    <property type="protein sequence ID" value="GFY70651.1"/>
    <property type="molecule type" value="Genomic_DNA"/>
</dbReference>
<name>A0A8X6YGM1_9ARAC</name>
<feature type="transmembrane region" description="Helical" evidence="6">
    <location>
        <begin position="61"/>
        <end position="85"/>
    </location>
</feature>
<comment type="caution">
    <text evidence="8">The sequence shown here is derived from an EMBL/GenBank/DDBJ whole genome shotgun (WGS) entry which is preliminary data.</text>
</comment>
<dbReference type="Pfam" id="PF08395">
    <property type="entry name" value="7tm_7"/>
    <property type="match status" value="1"/>
</dbReference>
<protein>
    <recommendedName>
        <fullName evidence="10">Gustatory receptor</fullName>
    </recommendedName>
</protein>
<evidence type="ECO:0000256" key="4">
    <source>
        <dbReference type="ARBA" id="ARBA00022989"/>
    </source>
</evidence>
<feature type="transmembrane region" description="Helical" evidence="6">
    <location>
        <begin position="6"/>
        <end position="25"/>
    </location>
</feature>
<evidence type="ECO:0000256" key="3">
    <source>
        <dbReference type="ARBA" id="ARBA00022692"/>
    </source>
</evidence>
<evidence type="ECO:0000313" key="7">
    <source>
        <dbReference type="EMBL" id="GFY44409.1"/>
    </source>
</evidence>
<evidence type="ECO:0000256" key="5">
    <source>
        <dbReference type="ARBA" id="ARBA00023136"/>
    </source>
</evidence>
<dbReference type="GO" id="GO:0050909">
    <property type="term" value="P:sensory perception of taste"/>
    <property type="evidence" value="ECO:0007669"/>
    <property type="project" value="InterPro"/>
</dbReference>
<sequence length="197" mass="22691">MGYPFLFTVAICILIHRYGLLLLQFNNTLKTIDFSMMSIKCVDIINDYTRLEKKIRLLNKVFSVPLFVMLMISFFDLYIAIFFYFKTNAPFVNSPEIIFNAFTSLVILFSLTLCGSKIPEYMIQIQKTAKMLVNKCDVSRSEGVKQFYLLQRILKNDMIYLSAGGMVDLKKSLLLSAAGTFFTYGMLLQYRSSTKTN</sequence>